<dbReference type="InParanoid" id="A0A0H2RGU5"/>
<gene>
    <name evidence="3" type="ORF">SCHPADRAFT_855911</name>
</gene>
<dbReference type="PRINTS" id="PR00633">
    <property type="entry name" value="RCCNDNSATION"/>
</dbReference>
<reference evidence="3 4" key="1">
    <citation type="submission" date="2015-04" db="EMBL/GenBank/DDBJ databases">
        <title>Complete genome sequence of Schizopora paradoxa KUC8140, a cosmopolitan wood degrader in East Asia.</title>
        <authorList>
            <consortium name="DOE Joint Genome Institute"/>
            <person name="Min B."/>
            <person name="Park H."/>
            <person name="Jang Y."/>
            <person name="Kim J.-J."/>
            <person name="Kim K.H."/>
            <person name="Pangilinan J."/>
            <person name="Lipzen A."/>
            <person name="Riley R."/>
            <person name="Grigoriev I.V."/>
            <person name="Spatafora J.W."/>
            <person name="Choi I.-G."/>
        </authorList>
    </citation>
    <scope>NUCLEOTIDE SEQUENCE [LARGE SCALE GENOMIC DNA]</scope>
    <source>
        <strain evidence="3 4">KUC8140</strain>
    </source>
</reference>
<dbReference type="SUPFAM" id="SSF81383">
    <property type="entry name" value="F-box domain"/>
    <property type="match status" value="1"/>
</dbReference>
<dbReference type="InterPro" id="IPR051553">
    <property type="entry name" value="Ran_GTPase-activating"/>
</dbReference>
<dbReference type="InterPro" id="IPR036047">
    <property type="entry name" value="F-box-like_dom_sf"/>
</dbReference>
<dbReference type="STRING" id="27342.A0A0H2RGU5"/>
<evidence type="ECO:0000313" key="4">
    <source>
        <dbReference type="Proteomes" id="UP000053477"/>
    </source>
</evidence>
<dbReference type="PANTHER" id="PTHR45982:SF3">
    <property type="entry name" value="F-BOX PROTEIN POF9"/>
    <property type="match status" value="1"/>
</dbReference>
<dbReference type="PANTHER" id="PTHR45982">
    <property type="entry name" value="REGULATOR OF CHROMOSOME CONDENSATION"/>
    <property type="match status" value="1"/>
</dbReference>
<feature type="repeat" description="RCC1" evidence="1">
    <location>
        <begin position="443"/>
        <end position="519"/>
    </location>
</feature>
<dbReference type="Gene3D" id="2.130.10.30">
    <property type="entry name" value="Regulator of chromosome condensation 1/beta-lactamase-inhibitor protein II"/>
    <property type="match status" value="2"/>
</dbReference>
<proteinExistence type="predicted"/>
<dbReference type="AlphaFoldDB" id="A0A0H2RGU5"/>
<protein>
    <submittedName>
        <fullName evidence="3">RCC1/BLIP-II protein</fullName>
    </submittedName>
</protein>
<dbReference type="Pfam" id="PF13540">
    <property type="entry name" value="RCC1_2"/>
    <property type="match status" value="2"/>
</dbReference>
<dbReference type="OrthoDB" id="61110at2759"/>
<dbReference type="InterPro" id="IPR009091">
    <property type="entry name" value="RCC1/BLIP-II"/>
</dbReference>
<dbReference type="Pfam" id="PF12937">
    <property type="entry name" value="F-box-like"/>
    <property type="match status" value="1"/>
</dbReference>
<sequence>MPSLSDIPVEVLLDSFLPVLDVKDLINLGRTSKAFHEIVKDDFLWKLRCDRDFNFNGEKTARTSGWMFIYKGLYKPKCYVWGNKSDGRLGIRNFPRVSAGDVPFPVLLDVPGSKRIVDIVAGGWSMHFLDSLGNVFVTGALDAESYFSSSIGYANPRRVSQVPIRLQLPNPVKALSCGRKHLLAIDSIGDIWTFVSWACPFRLVTPAFDRTSSESTIAQIECGWTYSCALTASGEIYAWWPFGNVLREIYSSKMREMDVEMTMNSHESGVIPCAYWDLEHTPSRLPALPHLPSLAHLSLQDEGENELKIIKIAAMENVLIALTNKGHVMRFGRLNDENALAQGRWQYLPYFSETSKIVKHRIFSGTNEGNSDLRPPTDVQITHISAQYRHFVAYSTGADSIVLRGSTETQQNSFAEIIPKLQYKSVISVVLGDYHNAALTADGKVYTWGAFSAGALGLGDPKDIIGQPGGFVSRPLNGVIQDVAVPTEVRFDHGLKKKKNQFCFGIAAAGWHTGALVIDLDPDVRCRPWFASSSSD</sequence>
<dbReference type="InterPro" id="IPR000408">
    <property type="entry name" value="Reg_chr_condens"/>
</dbReference>
<feature type="domain" description="F-box" evidence="2">
    <location>
        <begin position="4"/>
        <end position="49"/>
    </location>
</feature>
<dbReference type="Proteomes" id="UP000053477">
    <property type="component" value="Unassembled WGS sequence"/>
</dbReference>
<dbReference type="Gene3D" id="1.20.1280.50">
    <property type="match status" value="1"/>
</dbReference>
<dbReference type="GO" id="GO:0005737">
    <property type="term" value="C:cytoplasm"/>
    <property type="evidence" value="ECO:0007669"/>
    <property type="project" value="TreeGrafter"/>
</dbReference>
<dbReference type="GO" id="GO:0005085">
    <property type="term" value="F:guanyl-nucleotide exchange factor activity"/>
    <property type="evidence" value="ECO:0007669"/>
    <property type="project" value="TreeGrafter"/>
</dbReference>
<evidence type="ECO:0000313" key="3">
    <source>
        <dbReference type="EMBL" id="KLO11054.1"/>
    </source>
</evidence>
<name>A0A0H2RGU5_9AGAM</name>
<evidence type="ECO:0000256" key="1">
    <source>
        <dbReference type="PROSITE-ProRule" id="PRU00235"/>
    </source>
</evidence>
<accession>A0A0H2RGU5</accession>
<organism evidence="3 4">
    <name type="scientific">Schizopora paradoxa</name>
    <dbReference type="NCBI Taxonomy" id="27342"/>
    <lineage>
        <taxon>Eukaryota</taxon>
        <taxon>Fungi</taxon>
        <taxon>Dikarya</taxon>
        <taxon>Basidiomycota</taxon>
        <taxon>Agaricomycotina</taxon>
        <taxon>Agaricomycetes</taxon>
        <taxon>Hymenochaetales</taxon>
        <taxon>Schizoporaceae</taxon>
        <taxon>Schizopora</taxon>
    </lineage>
</organism>
<dbReference type="FunCoup" id="A0A0H2RGU5">
    <property type="interactions" value="298"/>
</dbReference>
<dbReference type="SUPFAM" id="SSF50985">
    <property type="entry name" value="RCC1/BLIP-II"/>
    <property type="match status" value="2"/>
</dbReference>
<keyword evidence="4" id="KW-1185">Reference proteome</keyword>
<evidence type="ECO:0000259" key="2">
    <source>
        <dbReference type="Pfam" id="PF12937"/>
    </source>
</evidence>
<dbReference type="Pfam" id="PF00415">
    <property type="entry name" value="RCC1"/>
    <property type="match status" value="1"/>
</dbReference>
<dbReference type="InterPro" id="IPR001810">
    <property type="entry name" value="F-box_dom"/>
</dbReference>
<dbReference type="EMBL" id="KQ086010">
    <property type="protein sequence ID" value="KLO11054.1"/>
    <property type="molecule type" value="Genomic_DNA"/>
</dbReference>
<dbReference type="PROSITE" id="PS50012">
    <property type="entry name" value="RCC1_3"/>
    <property type="match status" value="2"/>
</dbReference>
<feature type="repeat" description="RCC1" evidence="1">
    <location>
        <begin position="76"/>
        <end position="132"/>
    </location>
</feature>